<keyword evidence="2" id="KW-1185">Reference proteome</keyword>
<reference evidence="2" key="1">
    <citation type="journal article" date="2005" name="Nature">
        <title>The map-based sequence of the rice genome.</title>
        <authorList>
            <consortium name="International rice genome sequencing project (IRGSP)"/>
            <person name="Matsumoto T."/>
            <person name="Wu J."/>
            <person name="Kanamori H."/>
            <person name="Katayose Y."/>
            <person name="Fujisawa M."/>
            <person name="Namiki N."/>
            <person name="Mizuno H."/>
            <person name="Yamamoto K."/>
            <person name="Antonio B.A."/>
            <person name="Baba T."/>
            <person name="Sakata K."/>
            <person name="Nagamura Y."/>
            <person name="Aoki H."/>
            <person name="Arikawa K."/>
            <person name="Arita K."/>
            <person name="Bito T."/>
            <person name="Chiden Y."/>
            <person name="Fujitsuka N."/>
            <person name="Fukunaka R."/>
            <person name="Hamada M."/>
            <person name="Harada C."/>
            <person name="Hayashi A."/>
            <person name="Hijishita S."/>
            <person name="Honda M."/>
            <person name="Hosokawa S."/>
            <person name="Ichikawa Y."/>
            <person name="Idonuma A."/>
            <person name="Iijima M."/>
            <person name="Ikeda M."/>
            <person name="Ikeno M."/>
            <person name="Ito K."/>
            <person name="Ito S."/>
            <person name="Ito T."/>
            <person name="Ito Y."/>
            <person name="Ito Y."/>
            <person name="Iwabuchi A."/>
            <person name="Kamiya K."/>
            <person name="Karasawa W."/>
            <person name="Kurita K."/>
            <person name="Katagiri S."/>
            <person name="Kikuta A."/>
            <person name="Kobayashi H."/>
            <person name="Kobayashi N."/>
            <person name="Machita K."/>
            <person name="Maehara T."/>
            <person name="Masukawa M."/>
            <person name="Mizubayashi T."/>
            <person name="Mukai Y."/>
            <person name="Nagasaki H."/>
            <person name="Nagata Y."/>
            <person name="Naito S."/>
            <person name="Nakashima M."/>
            <person name="Nakama Y."/>
            <person name="Nakamichi Y."/>
            <person name="Nakamura M."/>
            <person name="Meguro A."/>
            <person name="Negishi M."/>
            <person name="Ohta I."/>
            <person name="Ohta T."/>
            <person name="Okamoto M."/>
            <person name="Ono N."/>
            <person name="Saji S."/>
            <person name="Sakaguchi M."/>
            <person name="Sakai K."/>
            <person name="Shibata M."/>
            <person name="Shimokawa T."/>
            <person name="Song J."/>
            <person name="Takazaki Y."/>
            <person name="Terasawa K."/>
            <person name="Tsugane M."/>
            <person name="Tsuji K."/>
            <person name="Ueda S."/>
            <person name="Waki K."/>
            <person name="Yamagata H."/>
            <person name="Yamamoto M."/>
            <person name="Yamamoto S."/>
            <person name="Yamane H."/>
            <person name="Yoshiki S."/>
            <person name="Yoshihara R."/>
            <person name="Yukawa K."/>
            <person name="Zhong H."/>
            <person name="Yano M."/>
            <person name="Yuan Q."/>
            <person name="Ouyang S."/>
            <person name="Liu J."/>
            <person name="Jones K.M."/>
            <person name="Gansberger K."/>
            <person name="Moffat K."/>
            <person name="Hill J."/>
            <person name="Bera J."/>
            <person name="Fadrosh D."/>
            <person name="Jin S."/>
            <person name="Johri S."/>
            <person name="Kim M."/>
            <person name="Overton L."/>
            <person name="Reardon M."/>
            <person name="Tsitrin T."/>
            <person name="Vuong H."/>
            <person name="Weaver B."/>
            <person name="Ciecko A."/>
            <person name="Tallon L."/>
            <person name="Jackson J."/>
            <person name="Pai G."/>
            <person name="Aken S.V."/>
            <person name="Utterback T."/>
            <person name="Reidmuller S."/>
            <person name="Feldblyum T."/>
            <person name="Hsiao J."/>
            <person name="Zismann V."/>
            <person name="Iobst S."/>
            <person name="de Vazeille A.R."/>
            <person name="Buell C.R."/>
            <person name="Ying K."/>
            <person name="Li Y."/>
            <person name="Lu T."/>
            <person name="Huang Y."/>
            <person name="Zhao Q."/>
            <person name="Feng Q."/>
            <person name="Zhang L."/>
            <person name="Zhu J."/>
            <person name="Weng Q."/>
            <person name="Mu J."/>
            <person name="Lu Y."/>
            <person name="Fan D."/>
            <person name="Liu Y."/>
            <person name="Guan J."/>
            <person name="Zhang Y."/>
            <person name="Yu S."/>
            <person name="Liu X."/>
            <person name="Zhang Y."/>
            <person name="Hong G."/>
            <person name="Han B."/>
            <person name="Choisne N."/>
            <person name="Demange N."/>
            <person name="Orjeda G."/>
            <person name="Samain S."/>
            <person name="Cattolico L."/>
            <person name="Pelletier E."/>
            <person name="Couloux A."/>
            <person name="Segurens B."/>
            <person name="Wincker P."/>
            <person name="D'Hont A."/>
            <person name="Scarpelli C."/>
            <person name="Weissenbach J."/>
            <person name="Salanoubat M."/>
            <person name="Quetier F."/>
            <person name="Yu Y."/>
            <person name="Kim H.R."/>
            <person name="Rambo T."/>
            <person name="Currie J."/>
            <person name="Collura K."/>
            <person name="Luo M."/>
            <person name="Yang T."/>
            <person name="Ammiraju J.S.S."/>
            <person name="Engler F."/>
            <person name="Soderlund C."/>
            <person name="Wing R.A."/>
            <person name="Palmer L.E."/>
            <person name="de la Bastide M."/>
            <person name="Spiegel L."/>
            <person name="Nascimento L."/>
            <person name="Zutavern T."/>
            <person name="O'Shaughnessy A."/>
            <person name="Dike S."/>
            <person name="Dedhia N."/>
            <person name="Preston R."/>
            <person name="Balija V."/>
            <person name="McCombie W.R."/>
            <person name="Chow T."/>
            <person name="Chen H."/>
            <person name="Chung M."/>
            <person name="Chen C."/>
            <person name="Shaw J."/>
            <person name="Wu H."/>
            <person name="Hsiao K."/>
            <person name="Chao Y."/>
            <person name="Chu M."/>
            <person name="Cheng C."/>
            <person name="Hour A."/>
            <person name="Lee P."/>
            <person name="Lin S."/>
            <person name="Lin Y."/>
            <person name="Liou J."/>
            <person name="Liu S."/>
            <person name="Hsing Y."/>
            <person name="Raghuvanshi S."/>
            <person name="Mohanty A."/>
            <person name="Bharti A.K."/>
            <person name="Gaur A."/>
            <person name="Gupta V."/>
            <person name="Kumar D."/>
            <person name="Ravi V."/>
            <person name="Vij S."/>
            <person name="Kapur A."/>
            <person name="Khurana P."/>
            <person name="Khurana P."/>
            <person name="Khurana J.P."/>
            <person name="Tyagi A.K."/>
            <person name="Gaikwad K."/>
            <person name="Singh A."/>
            <person name="Dalal V."/>
            <person name="Srivastava S."/>
            <person name="Dixit A."/>
            <person name="Pal A.K."/>
            <person name="Ghazi I.A."/>
            <person name="Yadav M."/>
            <person name="Pandit A."/>
            <person name="Bhargava A."/>
            <person name="Sureshbabu K."/>
            <person name="Batra K."/>
            <person name="Sharma T.R."/>
            <person name="Mohapatra T."/>
            <person name="Singh N.K."/>
            <person name="Messing J."/>
            <person name="Nelson A.B."/>
            <person name="Fuks G."/>
            <person name="Kavchok S."/>
            <person name="Keizer G."/>
            <person name="Linton E."/>
            <person name="Llaca V."/>
            <person name="Song R."/>
            <person name="Tanyolac B."/>
            <person name="Young S."/>
            <person name="Ho-Il K."/>
            <person name="Hahn J.H."/>
            <person name="Sangsakoo G."/>
            <person name="Vanavichit A."/>
            <person name="de Mattos Luiz.A.T."/>
            <person name="Zimmer P.D."/>
            <person name="Malone G."/>
            <person name="Dellagostin O."/>
            <person name="de Oliveira A.C."/>
            <person name="Bevan M."/>
            <person name="Bancroft I."/>
            <person name="Minx P."/>
            <person name="Cordum H."/>
            <person name="Wilson R."/>
            <person name="Cheng Z."/>
            <person name="Jin W."/>
            <person name="Jiang J."/>
            <person name="Leong S.A."/>
            <person name="Iwama H."/>
            <person name="Gojobori T."/>
            <person name="Itoh T."/>
            <person name="Niimura Y."/>
            <person name="Fujii Y."/>
            <person name="Habara T."/>
            <person name="Sakai H."/>
            <person name="Sato Y."/>
            <person name="Wilson G."/>
            <person name="Kumar K."/>
            <person name="McCouch S."/>
            <person name="Juretic N."/>
            <person name="Hoen D."/>
            <person name="Wright S."/>
            <person name="Bruskiewich R."/>
            <person name="Bureau T."/>
            <person name="Miyao A."/>
            <person name="Hirochika H."/>
            <person name="Nishikawa T."/>
            <person name="Kadowaki K."/>
            <person name="Sugiura M."/>
            <person name="Burr B."/>
            <person name="Sasaki T."/>
        </authorList>
    </citation>
    <scope>NUCLEOTIDE SEQUENCE [LARGE SCALE GENOMIC DNA]</scope>
    <source>
        <strain evidence="2">cv. Nipponbare</strain>
    </source>
</reference>
<dbReference type="PaxDb" id="39947-A0A0P0V8L7"/>
<protein>
    <submittedName>
        <fullName evidence="1">Os01g0764850 protein</fullName>
    </submittedName>
</protein>
<dbReference type="InParanoid" id="A0A0P0V8L7"/>
<reference evidence="1 2" key="3">
    <citation type="journal article" date="2013" name="Rice">
        <title>Improvement of the Oryza sativa Nipponbare reference genome using next generation sequence and optical map data.</title>
        <authorList>
            <person name="Kawahara Y."/>
            <person name="de la Bastide M."/>
            <person name="Hamilton J.P."/>
            <person name="Kanamori H."/>
            <person name="McCombie W.R."/>
            <person name="Ouyang S."/>
            <person name="Schwartz D.C."/>
            <person name="Tanaka T."/>
            <person name="Wu J."/>
            <person name="Zhou S."/>
            <person name="Childs K.L."/>
            <person name="Davidson R.M."/>
            <person name="Lin H."/>
            <person name="Quesada-Ocampo L."/>
            <person name="Vaillancourt B."/>
            <person name="Sakai H."/>
            <person name="Lee S.S."/>
            <person name="Kim J."/>
            <person name="Numa H."/>
            <person name="Itoh T."/>
            <person name="Buell C.R."/>
            <person name="Matsumoto T."/>
        </authorList>
    </citation>
    <scope>NUCLEOTIDE SEQUENCE [LARGE SCALE GENOMIC DNA]</scope>
    <source>
        <strain evidence="2">cv. Nipponbare</strain>
    </source>
</reference>
<evidence type="ECO:0000313" key="2">
    <source>
        <dbReference type="Proteomes" id="UP000059680"/>
    </source>
</evidence>
<feature type="non-terminal residue" evidence="1">
    <location>
        <position position="431"/>
    </location>
</feature>
<reference evidence="1 2" key="2">
    <citation type="journal article" date="2013" name="Plant Cell Physiol.">
        <title>Rice Annotation Project Database (RAP-DB): an integrative and interactive database for rice genomics.</title>
        <authorList>
            <person name="Sakai H."/>
            <person name="Lee S.S."/>
            <person name="Tanaka T."/>
            <person name="Numa H."/>
            <person name="Kim J."/>
            <person name="Kawahara Y."/>
            <person name="Wakimoto H."/>
            <person name="Yang C.C."/>
            <person name="Iwamoto M."/>
            <person name="Abe T."/>
            <person name="Yamada Y."/>
            <person name="Muto A."/>
            <person name="Inokuchi H."/>
            <person name="Ikemura T."/>
            <person name="Matsumoto T."/>
            <person name="Sasaki T."/>
            <person name="Itoh T."/>
        </authorList>
    </citation>
    <scope>NUCLEOTIDE SEQUENCE [LARGE SCALE GENOMIC DNA]</scope>
    <source>
        <strain evidence="2">cv. Nipponbare</strain>
    </source>
</reference>
<dbReference type="Gramene" id="Os01t0764850-00">
    <property type="protein sequence ID" value="Os01t0764850-00"/>
    <property type="gene ID" value="Os01g0764850"/>
</dbReference>
<gene>
    <name evidence="1" type="ordered locus">Os01g0764850</name>
    <name evidence="1" type="ORF">OSNPB_010764850</name>
</gene>
<dbReference type="eggNOG" id="ENOG502R7TK">
    <property type="taxonomic scope" value="Eukaryota"/>
</dbReference>
<accession>A0A0P0V8L7</accession>
<dbReference type="Proteomes" id="UP000059680">
    <property type="component" value="Chromosome 1"/>
</dbReference>
<sequence length="431" mass="46903">RLVLVDGGAAGDGVVHHLLERAGAHHPDLERPDGLAVASLPVHGVERLLHLEAAPFEHAAALLLRRRRPRAALPHHQLPVHHVVPRDGGRVRLARVLHDAGAVGGQQRGRALHRGLQLRLVRLVGVDAEEHVLAADEPELRRRVVEPGHLQDVAHAVAAEPRVGGDHQLVLPPDLGVGQVDEPRRRRVAGQRRRVRVVRHKLEVAHVGHDGVRHLRRVAHGAQVEAEVALGRRVHGARHGEPTAVELERGDVLRHGARDDHVEVLGVGPHPGDDPLPLVLPALGLHERGELGVGRREHLRHGVADGRLRHLGAQRPGPDVVGELPPVELEEADGAEEARGEDGADAEHLGARHEAAQHLRVHGLERVGAQDGRRRARVHVVGVEGAVLEVIALVVAGQHRPRRQPAGRLRLRLDEQEVEPLALVQPWHVPV</sequence>
<dbReference type="FunCoup" id="A0A0P0V8L7">
    <property type="interactions" value="3"/>
</dbReference>
<dbReference type="AlphaFoldDB" id="A0A0P0V8L7"/>
<dbReference type="EMBL" id="AP014957">
    <property type="protein sequence ID" value="BAS74493.1"/>
    <property type="molecule type" value="Genomic_DNA"/>
</dbReference>
<name>A0A0P0V8L7_ORYSJ</name>
<organism evidence="1 2">
    <name type="scientific">Oryza sativa subsp. japonica</name>
    <name type="common">Rice</name>
    <dbReference type="NCBI Taxonomy" id="39947"/>
    <lineage>
        <taxon>Eukaryota</taxon>
        <taxon>Viridiplantae</taxon>
        <taxon>Streptophyta</taxon>
        <taxon>Embryophyta</taxon>
        <taxon>Tracheophyta</taxon>
        <taxon>Spermatophyta</taxon>
        <taxon>Magnoliopsida</taxon>
        <taxon>Liliopsida</taxon>
        <taxon>Poales</taxon>
        <taxon>Poaceae</taxon>
        <taxon>BOP clade</taxon>
        <taxon>Oryzoideae</taxon>
        <taxon>Oryzeae</taxon>
        <taxon>Oryzinae</taxon>
        <taxon>Oryza</taxon>
        <taxon>Oryza sativa</taxon>
    </lineage>
</organism>
<feature type="non-terminal residue" evidence="1">
    <location>
        <position position="1"/>
    </location>
</feature>
<evidence type="ECO:0000313" key="1">
    <source>
        <dbReference type="EMBL" id="BAS74493.1"/>
    </source>
</evidence>
<proteinExistence type="predicted"/>